<accession>A0A1L8R7J5</accession>
<gene>
    <name evidence="1" type="ORF">RU96_GL002032</name>
</gene>
<sequence length="49" mass="5859">MKKQIKAKKANYFYVLAYTIEDLPNYPLIKPALRYFLSLCFTIKKKKNT</sequence>
<dbReference type="AlphaFoldDB" id="A0A1L8R7J5"/>
<reference evidence="1 2" key="1">
    <citation type="submission" date="2014-12" db="EMBL/GenBank/DDBJ databases">
        <title>Draft genome sequences of 29 type strains of Enterococci.</title>
        <authorList>
            <person name="Zhong Z."/>
            <person name="Sun Z."/>
            <person name="Liu W."/>
            <person name="Zhang W."/>
            <person name="Zhang H."/>
        </authorList>
    </citation>
    <scope>NUCLEOTIDE SEQUENCE [LARGE SCALE GENOMIC DNA]</scope>
    <source>
        <strain evidence="1 2">DSM 21207</strain>
    </source>
</reference>
<dbReference type="Proteomes" id="UP000182835">
    <property type="component" value="Unassembled WGS sequence"/>
</dbReference>
<proteinExistence type="predicted"/>
<dbReference type="STRING" id="317010.RU96_GL002032"/>
<evidence type="ECO:0000313" key="2">
    <source>
        <dbReference type="Proteomes" id="UP000182835"/>
    </source>
</evidence>
<protein>
    <submittedName>
        <fullName evidence="1">Uncharacterized protein</fullName>
    </submittedName>
</protein>
<name>A0A1L8R7J5_9ENTE</name>
<comment type="caution">
    <text evidence="1">The sequence shown here is derived from an EMBL/GenBank/DDBJ whole genome shotgun (WGS) entry which is preliminary data.</text>
</comment>
<evidence type="ECO:0000313" key="1">
    <source>
        <dbReference type="EMBL" id="OJG15727.1"/>
    </source>
</evidence>
<organism evidence="1 2">
    <name type="scientific">Enterococcus canintestini</name>
    <dbReference type="NCBI Taxonomy" id="317010"/>
    <lineage>
        <taxon>Bacteria</taxon>
        <taxon>Bacillati</taxon>
        <taxon>Bacillota</taxon>
        <taxon>Bacilli</taxon>
        <taxon>Lactobacillales</taxon>
        <taxon>Enterococcaceae</taxon>
        <taxon>Enterococcus</taxon>
    </lineage>
</organism>
<dbReference type="EMBL" id="JXKG01000005">
    <property type="protein sequence ID" value="OJG15727.1"/>
    <property type="molecule type" value="Genomic_DNA"/>
</dbReference>